<evidence type="ECO:0008006" key="4">
    <source>
        <dbReference type="Google" id="ProtNLM"/>
    </source>
</evidence>
<evidence type="ECO:0000313" key="3">
    <source>
        <dbReference type="Proteomes" id="UP000023152"/>
    </source>
</evidence>
<dbReference type="OrthoDB" id="412787at2759"/>
<dbReference type="Gene3D" id="3.60.10.10">
    <property type="entry name" value="Endonuclease/exonuclease/phosphatase"/>
    <property type="match status" value="1"/>
</dbReference>
<keyword evidence="1" id="KW-1133">Transmembrane helix</keyword>
<dbReference type="EMBL" id="ASPP01007034">
    <property type="protein sequence ID" value="ETO27806.1"/>
    <property type="molecule type" value="Genomic_DNA"/>
</dbReference>
<gene>
    <name evidence="2" type="ORF">RFI_09326</name>
</gene>
<reference evidence="2 3" key="1">
    <citation type="journal article" date="2013" name="Curr. Biol.">
        <title>The Genome of the Foraminiferan Reticulomyxa filosa.</title>
        <authorList>
            <person name="Glockner G."/>
            <person name="Hulsmann N."/>
            <person name="Schleicher M."/>
            <person name="Noegel A.A."/>
            <person name="Eichinger L."/>
            <person name="Gallinger C."/>
            <person name="Pawlowski J."/>
            <person name="Sierra R."/>
            <person name="Euteneuer U."/>
            <person name="Pillet L."/>
            <person name="Moustafa A."/>
            <person name="Platzer M."/>
            <person name="Groth M."/>
            <person name="Szafranski K."/>
            <person name="Schliwa M."/>
        </authorList>
    </citation>
    <scope>NUCLEOTIDE SEQUENCE [LARGE SCALE GENOMIC DNA]</scope>
</reference>
<dbReference type="InterPro" id="IPR036691">
    <property type="entry name" value="Endo/exonu/phosph_ase_sf"/>
</dbReference>
<keyword evidence="1" id="KW-0472">Membrane</keyword>
<protein>
    <recommendedName>
        <fullName evidence="4">Endonuclease/exonuclease/phosphatase domain-containing protein</fullName>
    </recommendedName>
</protein>
<keyword evidence="1" id="KW-0812">Transmembrane</keyword>
<name>X6NP57_RETFI</name>
<evidence type="ECO:0000313" key="2">
    <source>
        <dbReference type="EMBL" id="ETO27806.1"/>
    </source>
</evidence>
<dbReference type="PANTHER" id="PTHR12121:SF36">
    <property type="entry name" value="ENDONUCLEASE_EXONUCLEASE_PHOSPHATASE DOMAIN-CONTAINING PROTEIN"/>
    <property type="match status" value="1"/>
</dbReference>
<dbReference type="Proteomes" id="UP000023152">
    <property type="component" value="Unassembled WGS sequence"/>
</dbReference>
<feature type="transmembrane region" description="Helical" evidence="1">
    <location>
        <begin position="6"/>
        <end position="28"/>
    </location>
</feature>
<dbReference type="AlphaFoldDB" id="X6NP57"/>
<dbReference type="InterPro" id="IPR050410">
    <property type="entry name" value="CCR4/nocturin_mRNA_transcr"/>
</dbReference>
<dbReference type="GO" id="GO:0000175">
    <property type="term" value="F:3'-5'-RNA exonuclease activity"/>
    <property type="evidence" value="ECO:0007669"/>
    <property type="project" value="TreeGrafter"/>
</dbReference>
<comment type="caution">
    <text evidence="2">The sequence shown here is derived from an EMBL/GenBank/DDBJ whole genome shotgun (WGS) entry which is preliminary data.</text>
</comment>
<feature type="non-terminal residue" evidence="2">
    <location>
        <position position="232"/>
    </location>
</feature>
<proteinExistence type="predicted"/>
<sequence length="232" mass="26992">MYIFMVYINLICWIHDVLLLLLLFVGVFSGRLSANKKKLLSKRNRHVQGDCICYRSEAFDLLNTYTIRLNEVLEPKQDDTLIDESVLRDNFGVDLQQWKAQCVRNNEGNKVTTANKPVVSDTSNTTALQESFFYKLHRRSPDIVVVLHLKHKQTQRQMIACTSHFYWNPKYPHIKSLQCYLFSKALDHLLTKKWNLITDNIPIVIGLDANALAHKDTADRFDPQLPQGYFIH</sequence>
<accession>X6NP57</accession>
<dbReference type="PANTHER" id="PTHR12121">
    <property type="entry name" value="CARBON CATABOLITE REPRESSOR PROTEIN 4"/>
    <property type="match status" value="1"/>
</dbReference>
<keyword evidence="3" id="KW-1185">Reference proteome</keyword>
<evidence type="ECO:0000256" key="1">
    <source>
        <dbReference type="SAM" id="Phobius"/>
    </source>
</evidence>
<organism evidence="2 3">
    <name type="scientific">Reticulomyxa filosa</name>
    <dbReference type="NCBI Taxonomy" id="46433"/>
    <lineage>
        <taxon>Eukaryota</taxon>
        <taxon>Sar</taxon>
        <taxon>Rhizaria</taxon>
        <taxon>Retaria</taxon>
        <taxon>Foraminifera</taxon>
        <taxon>Monothalamids</taxon>
        <taxon>Reticulomyxidae</taxon>
        <taxon>Reticulomyxa</taxon>
    </lineage>
</organism>